<comment type="caution">
    <text evidence="4">The sequence shown here is derived from an EMBL/GenBank/DDBJ whole genome shotgun (WGS) entry which is preliminary data.</text>
</comment>
<keyword evidence="1" id="KW-0175">Coiled coil</keyword>
<dbReference type="Pfam" id="PF00170">
    <property type="entry name" value="bZIP_1"/>
    <property type="match status" value="1"/>
</dbReference>
<feature type="region of interest" description="Disordered" evidence="2">
    <location>
        <begin position="49"/>
        <end position="105"/>
    </location>
</feature>
<dbReference type="CDD" id="cd14688">
    <property type="entry name" value="bZIP_YAP"/>
    <property type="match status" value="1"/>
</dbReference>
<feature type="compositionally biased region" description="Polar residues" evidence="2">
    <location>
        <begin position="81"/>
        <end position="101"/>
    </location>
</feature>
<dbReference type="EMBL" id="JBFXLR010000097">
    <property type="protein sequence ID" value="KAL2837437.1"/>
    <property type="molecule type" value="Genomic_DNA"/>
</dbReference>
<feature type="coiled-coil region" evidence="1">
    <location>
        <begin position="118"/>
        <end position="152"/>
    </location>
</feature>
<name>A0ABR4JCH0_9EURO</name>
<dbReference type="Proteomes" id="UP001610444">
    <property type="component" value="Unassembled WGS sequence"/>
</dbReference>
<feature type="compositionally biased region" description="Low complexity" evidence="2">
    <location>
        <begin position="57"/>
        <end position="70"/>
    </location>
</feature>
<evidence type="ECO:0000259" key="3">
    <source>
        <dbReference type="SMART" id="SM00338"/>
    </source>
</evidence>
<dbReference type="SMART" id="SM00338">
    <property type="entry name" value="BRLZ"/>
    <property type="match status" value="1"/>
</dbReference>
<evidence type="ECO:0000313" key="5">
    <source>
        <dbReference type="Proteomes" id="UP001610444"/>
    </source>
</evidence>
<proteinExistence type="predicted"/>
<dbReference type="Gene3D" id="1.20.5.170">
    <property type="match status" value="1"/>
</dbReference>
<keyword evidence="5" id="KW-1185">Reference proteome</keyword>
<dbReference type="InterPro" id="IPR004827">
    <property type="entry name" value="bZIP"/>
</dbReference>
<evidence type="ECO:0000256" key="1">
    <source>
        <dbReference type="SAM" id="Coils"/>
    </source>
</evidence>
<evidence type="ECO:0000313" key="4">
    <source>
        <dbReference type="EMBL" id="KAL2837437.1"/>
    </source>
</evidence>
<reference evidence="4 5" key="1">
    <citation type="submission" date="2024-07" db="EMBL/GenBank/DDBJ databases">
        <title>Section-level genome sequencing and comparative genomics of Aspergillus sections Usti and Cavernicolus.</title>
        <authorList>
            <consortium name="Lawrence Berkeley National Laboratory"/>
            <person name="Nybo J.L."/>
            <person name="Vesth T.C."/>
            <person name="Theobald S."/>
            <person name="Frisvad J.C."/>
            <person name="Larsen T.O."/>
            <person name="Kjaerboelling I."/>
            <person name="Rothschild-Mancinelli K."/>
            <person name="Lyhne E.K."/>
            <person name="Kogle M.E."/>
            <person name="Barry K."/>
            <person name="Clum A."/>
            <person name="Na H."/>
            <person name="Ledsgaard L."/>
            <person name="Lin J."/>
            <person name="Lipzen A."/>
            <person name="Kuo A."/>
            <person name="Riley R."/>
            <person name="Mondo S."/>
            <person name="LaButti K."/>
            <person name="Haridas S."/>
            <person name="Pangalinan J."/>
            <person name="Salamov A.A."/>
            <person name="Simmons B.A."/>
            <person name="Magnuson J.K."/>
            <person name="Chen J."/>
            <person name="Drula E."/>
            <person name="Henrissat B."/>
            <person name="Wiebenga A."/>
            <person name="Lubbers R.J."/>
            <person name="Gomes A.C."/>
            <person name="Macurrencykelacurrency M.R."/>
            <person name="Stajich J."/>
            <person name="Grigoriev I.V."/>
            <person name="Mortensen U.H."/>
            <person name="De vries R.P."/>
            <person name="Baker S.E."/>
            <person name="Andersen M.R."/>
        </authorList>
    </citation>
    <scope>NUCLEOTIDE SEQUENCE [LARGE SCALE GENOMIC DNA]</scope>
    <source>
        <strain evidence="4 5">CBS 756.74</strain>
    </source>
</reference>
<feature type="domain" description="BZIP" evidence="3">
    <location>
        <begin position="98"/>
        <end position="162"/>
    </location>
</feature>
<accession>A0ABR4JCH0</accession>
<gene>
    <name evidence="4" type="ORF">BJX68DRAFT_249721</name>
</gene>
<sequence length="170" mass="19264">MDFYSYMTFLDGPGHDSAVLQSDLITTFESGFYQSDINVYPDPYALVYPDETDQHRSSPSPVASEASVPPKTRSAPRYDGASSSNVSRSGTEDTGGSQVLTQKERRRLMNRISQRAYRARKDAQVAQYQDKIAQLEGEVEELAQQRVSLMALNEYLIRQNRQLTMRRESP</sequence>
<organism evidence="4 5">
    <name type="scientific">Aspergillus pseudodeflectus</name>
    <dbReference type="NCBI Taxonomy" id="176178"/>
    <lineage>
        <taxon>Eukaryota</taxon>
        <taxon>Fungi</taxon>
        <taxon>Dikarya</taxon>
        <taxon>Ascomycota</taxon>
        <taxon>Pezizomycotina</taxon>
        <taxon>Eurotiomycetes</taxon>
        <taxon>Eurotiomycetidae</taxon>
        <taxon>Eurotiales</taxon>
        <taxon>Aspergillaceae</taxon>
        <taxon>Aspergillus</taxon>
        <taxon>Aspergillus subgen. Nidulantes</taxon>
    </lineage>
</organism>
<dbReference type="GeneID" id="98157328"/>
<dbReference type="RefSeq" id="XP_070892539.1">
    <property type="nucleotide sequence ID" value="XM_071042164.1"/>
</dbReference>
<dbReference type="InterPro" id="IPR046347">
    <property type="entry name" value="bZIP_sf"/>
</dbReference>
<protein>
    <recommendedName>
        <fullName evidence="3">BZIP domain-containing protein</fullName>
    </recommendedName>
</protein>
<dbReference type="SUPFAM" id="SSF57959">
    <property type="entry name" value="Leucine zipper domain"/>
    <property type="match status" value="1"/>
</dbReference>
<evidence type="ECO:0000256" key="2">
    <source>
        <dbReference type="SAM" id="MobiDB-lite"/>
    </source>
</evidence>